<dbReference type="PATRIC" id="fig|1341156.4.peg.2693"/>
<organism evidence="2 3">
    <name type="scientific">Ruminococcus albus SY3</name>
    <dbReference type="NCBI Taxonomy" id="1341156"/>
    <lineage>
        <taxon>Bacteria</taxon>
        <taxon>Bacillati</taxon>
        <taxon>Bacillota</taxon>
        <taxon>Clostridia</taxon>
        <taxon>Eubacteriales</taxon>
        <taxon>Oscillospiraceae</taxon>
        <taxon>Ruminococcus</taxon>
    </lineage>
</organism>
<evidence type="ECO:0000313" key="2">
    <source>
        <dbReference type="EMBL" id="EXM38605.1"/>
    </source>
</evidence>
<reference evidence="2 3" key="1">
    <citation type="submission" date="2013-06" db="EMBL/GenBank/DDBJ databases">
        <title>Rumen cellulosomics: divergent fiber-degrading strategies revealed by comparative genome-wide analysis of six Ruminococcal strains.</title>
        <authorList>
            <person name="Dassa B."/>
            <person name="Borovok I."/>
            <person name="Lamed R."/>
            <person name="Flint H."/>
            <person name="Yeoman C.J."/>
            <person name="White B."/>
            <person name="Bayer E.A."/>
        </authorList>
    </citation>
    <scope>NUCLEOTIDE SEQUENCE [LARGE SCALE GENOMIC DNA]</scope>
    <source>
        <strain evidence="2 3">SY3</strain>
    </source>
</reference>
<sequence>MLKQTITTMIALTAALTFCGCKSADSPESNVAESKPMVSSSSEEQSISTEDTSADNKFSDESSDDVTSLNSDPSPDNTEIGIITEDTISDNEMPILSEDNTDNSSLDNIIIGDDASSENENSSGNDSENGHGIDEIELPIVPVDP</sequence>
<evidence type="ECO:0000256" key="1">
    <source>
        <dbReference type="SAM" id="MobiDB-lite"/>
    </source>
</evidence>
<dbReference type="Proteomes" id="UP000021369">
    <property type="component" value="Unassembled WGS sequence"/>
</dbReference>
<protein>
    <submittedName>
        <fullName evidence="2">Uncharacterized protein</fullName>
    </submittedName>
</protein>
<feature type="compositionally biased region" description="Polar residues" evidence="1">
    <location>
        <begin position="65"/>
        <end position="77"/>
    </location>
</feature>
<dbReference type="PROSITE" id="PS51257">
    <property type="entry name" value="PROKAR_LIPOPROTEIN"/>
    <property type="match status" value="1"/>
</dbReference>
<gene>
    <name evidence="2" type="ORF">RASY3_15505</name>
</gene>
<evidence type="ECO:0000313" key="3">
    <source>
        <dbReference type="Proteomes" id="UP000021369"/>
    </source>
</evidence>
<feature type="compositionally biased region" description="Low complexity" evidence="1">
    <location>
        <begin position="33"/>
        <end position="51"/>
    </location>
</feature>
<dbReference type="EMBL" id="JEOB01000004">
    <property type="protein sequence ID" value="EXM38605.1"/>
    <property type="molecule type" value="Genomic_DNA"/>
</dbReference>
<feature type="compositionally biased region" description="Low complexity" evidence="1">
    <location>
        <begin position="112"/>
        <end position="127"/>
    </location>
</feature>
<name>A0A011WNP5_RUMAL</name>
<comment type="caution">
    <text evidence="2">The sequence shown here is derived from an EMBL/GenBank/DDBJ whole genome shotgun (WGS) entry which is preliminary data.</text>
</comment>
<feature type="region of interest" description="Disordered" evidence="1">
    <location>
        <begin position="23"/>
        <end position="145"/>
    </location>
</feature>
<dbReference type="RefSeq" id="WP_037289606.1">
    <property type="nucleotide sequence ID" value="NZ_JEOB01000004.1"/>
</dbReference>
<accession>A0A011WNP5</accession>
<keyword evidence="3" id="KW-1185">Reference proteome</keyword>
<dbReference type="AlphaFoldDB" id="A0A011WNP5"/>
<proteinExistence type="predicted"/>